<accession>A0A699V9L3</accession>
<reference evidence="2" key="1">
    <citation type="journal article" date="2019" name="Sci. Rep.">
        <title>Draft genome of Tanacetum cinerariifolium, the natural source of mosquito coil.</title>
        <authorList>
            <person name="Yamashiro T."/>
            <person name="Shiraishi A."/>
            <person name="Satake H."/>
            <person name="Nakayama K."/>
        </authorList>
    </citation>
    <scope>NUCLEOTIDE SEQUENCE</scope>
</reference>
<dbReference type="AlphaFoldDB" id="A0A699V9L3"/>
<comment type="caution">
    <text evidence="2">The sequence shown here is derived from an EMBL/GenBank/DDBJ whole genome shotgun (WGS) entry which is preliminary data.</text>
</comment>
<evidence type="ECO:0000256" key="1">
    <source>
        <dbReference type="SAM" id="MobiDB-lite"/>
    </source>
</evidence>
<proteinExistence type="predicted"/>
<name>A0A699V9L3_TANCI</name>
<gene>
    <name evidence="2" type="ORF">Tci_903746</name>
</gene>
<evidence type="ECO:0000313" key="2">
    <source>
        <dbReference type="EMBL" id="GFD31777.1"/>
    </source>
</evidence>
<dbReference type="EMBL" id="BKCJ011417448">
    <property type="protein sequence ID" value="GFD31777.1"/>
    <property type="molecule type" value="Genomic_DNA"/>
</dbReference>
<protein>
    <submittedName>
        <fullName evidence="2">Uncharacterized protein</fullName>
    </submittedName>
</protein>
<feature type="non-terminal residue" evidence="2">
    <location>
        <position position="24"/>
    </location>
</feature>
<sequence>MVAQHPATGSERVTGVDDSQDPAA</sequence>
<organism evidence="2">
    <name type="scientific">Tanacetum cinerariifolium</name>
    <name type="common">Dalmatian daisy</name>
    <name type="synonym">Chrysanthemum cinerariifolium</name>
    <dbReference type="NCBI Taxonomy" id="118510"/>
    <lineage>
        <taxon>Eukaryota</taxon>
        <taxon>Viridiplantae</taxon>
        <taxon>Streptophyta</taxon>
        <taxon>Embryophyta</taxon>
        <taxon>Tracheophyta</taxon>
        <taxon>Spermatophyta</taxon>
        <taxon>Magnoliopsida</taxon>
        <taxon>eudicotyledons</taxon>
        <taxon>Gunneridae</taxon>
        <taxon>Pentapetalae</taxon>
        <taxon>asterids</taxon>
        <taxon>campanulids</taxon>
        <taxon>Asterales</taxon>
        <taxon>Asteraceae</taxon>
        <taxon>Asteroideae</taxon>
        <taxon>Anthemideae</taxon>
        <taxon>Anthemidinae</taxon>
        <taxon>Tanacetum</taxon>
    </lineage>
</organism>
<feature type="region of interest" description="Disordered" evidence="1">
    <location>
        <begin position="1"/>
        <end position="24"/>
    </location>
</feature>